<dbReference type="PANTHER" id="PTHR11715">
    <property type="entry name" value="GLYCINE CLEAVAGE SYSTEM H PROTEIN"/>
    <property type="match status" value="1"/>
</dbReference>
<evidence type="ECO:0000313" key="7">
    <source>
        <dbReference type="Proteomes" id="UP000242705"/>
    </source>
</evidence>
<proteinExistence type="inferred from homology"/>
<dbReference type="Pfam" id="PF01597">
    <property type="entry name" value="GCV_H"/>
    <property type="match status" value="1"/>
</dbReference>
<comment type="function">
    <text evidence="3">The glycine cleavage system catalyzes the degradation of glycine. The H protein shuttles the methylamine group of glycine from the P protein to the T protein.</text>
</comment>
<dbReference type="HAMAP" id="MF_00272">
    <property type="entry name" value="GcvH"/>
    <property type="match status" value="1"/>
</dbReference>
<dbReference type="NCBIfam" id="NF002270">
    <property type="entry name" value="PRK01202.1"/>
    <property type="match status" value="1"/>
</dbReference>
<feature type="modified residue" description="N6-lipoyllysine" evidence="3 4">
    <location>
        <position position="71"/>
    </location>
</feature>
<comment type="cofactor">
    <cofactor evidence="3">
        <name>(R)-lipoate</name>
        <dbReference type="ChEBI" id="CHEBI:83088"/>
    </cofactor>
    <text evidence="3">Binds 1 lipoyl cofactor covalently.</text>
</comment>
<dbReference type="InterPro" id="IPR002930">
    <property type="entry name" value="GCV_H"/>
</dbReference>
<dbReference type="GO" id="GO:0019464">
    <property type="term" value="P:glycine decarboxylation via glycine cleavage system"/>
    <property type="evidence" value="ECO:0007669"/>
    <property type="project" value="UniProtKB-UniRule"/>
</dbReference>
<dbReference type="NCBIfam" id="TIGR00527">
    <property type="entry name" value="gcvH"/>
    <property type="match status" value="1"/>
</dbReference>
<evidence type="ECO:0000256" key="3">
    <source>
        <dbReference type="HAMAP-Rule" id="MF_00272"/>
    </source>
</evidence>
<accession>A0A2T2WU85</accession>
<comment type="caution">
    <text evidence="6">The sequence shown here is derived from an EMBL/GenBank/DDBJ whole genome shotgun (WGS) entry which is preliminary data.</text>
</comment>
<dbReference type="EMBL" id="PXYX01000025">
    <property type="protein sequence ID" value="PSR25807.1"/>
    <property type="molecule type" value="Genomic_DNA"/>
</dbReference>
<dbReference type="PROSITE" id="PS50968">
    <property type="entry name" value="BIOTINYL_LIPOYL"/>
    <property type="match status" value="1"/>
</dbReference>
<dbReference type="GO" id="GO:0005960">
    <property type="term" value="C:glycine cleavage complex"/>
    <property type="evidence" value="ECO:0007669"/>
    <property type="project" value="InterPro"/>
</dbReference>
<dbReference type="GO" id="GO:0005737">
    <property type="term" value="C:cytoplasm"/>
    <property type="evidence" value="ECO:0007669"/>
    <property type="project" value="TreeGrafter"/>
</dbReference>
<dbReference type="InterPro" id="IPR017453">
    <property type="entry name" value="GCV_H_sub"/>
</dbReference>
<keyword evidence="2 3" id="KW-0450">Lipoyl</keyword>
<evidence type="ECO:0000259" key="5">
    <source>
        <dbReference type="PROSITE" id="PS50968"/>
    </source>
</evidence>
<evidence type="ECO:0000256" key="4">
    <source>
        <dbReference type="PIRSR" id="PIRSR617453-50"/>
    </source>
</evidence>
<feature type="domain" description="Lipoyl-binding" evidence="5">
    <location>
        <begin position="30"/>
        <end position="112"/>
    </location>
</feature>
<dbReference type="AlphaFoldDB" id="A0A2T2WU85"/>
<comment type="similarity">
    <text evidence="1 3">Belongs to the GcvH family.</text>
</comment>
<evidence type="ECO:0000256" key="2">
    <source>
        <dbReference type="ARBA" id="ARBA00022823"/>
    </source>
</evidence>
<comment type="subunit">
    <text evidence="3">The glycine cleavage system is composed of four proteins: P, T, L and H.</text>
</comment>
<sequence length="139" mass="15899">MATEPIHRWKVLADRLYDARHQWVQKDDVLWTMGITDYTQDTAGDILYVSLPEPGTVLEQGQPFGSLESGKWVGQLYAPFDGVVIAANDLVRDNPQLLNQDPYGRGWLIKARAQNHDEAVKQLLTDTEYMQLLDELDER</sequence>
<dbReference type="PANTHER" id="PTHR11715:SF3">
    <property type="entry name" value="GLYCINE CLEAVAGE SYSTEM H PROTEIN-RELATED"/>
    <property type="match status" value="1"/>
</dbReference>
<protein>
    <recommendedName>
        <fullName evidence="3">Glycine cleavage system H protein</fullName>
    </recommendedName>
</protein>
<dbReference type="Proteomes" id="UP000242705">
    <property type="component" value="Unassembled WGS sequence"/>
</dbReference>
<gene>
    <name evidence="3 6" type="primary">gcvH</name>
    <name evidence="6" type="ORF">C7B47_11370</name>
</gene>
<name>A0A2T2WU85_SULTH</name>
<evidence type="ECO:0000313" key="6">
    <source>
        <dbReference type="EMBL" id="PSR25807.1"/>
    </source>
</evidence>
<dbReference type="InterPro" id="IPR003016">
    <property type="entry name" value="2-oxoA_DH_lipoyl-BS"/>
</dbReference>
<organism evidence="6 7">
    <name type="scientific">Sulfobacillus thermosulfidooxidans</name>
    <dbReference type="NCBI Taxonomy" id="28034"/>
    <lineage>
        <taxon>Bacteria</taxon>
        <taxon>Bacillati</taxon>
        <taxon>Bacillota</taxon>
        <taxon>Clostridia</taxon>
        <taxon>Eubacteriales</taxon>
        <taxon>Clostridiales Family XVII. Incertae Sedis</taxon>
        <taxon>Sulfobacillus</taxon>
    </lineage>
</organism>
<dbReference type="GO" id="GO:0009249">
    <property type="term" value="P:protein lipoylation"/>
    <property type="evidence" value="ECO:0007669"/>
    <property type="project" value="TreeGrafter"/>
</dbReference>
<dbReference type="SUPFAM" id="SSF51230">
    <property type="entry name" value="Single hybrid motif"/>
    <property type="match status" value="1"/>
</dbReference>
<dbReference type="InterPro" id="IPR011053">
    <property type="entry name" value="Single_hybrid_motif"/>
</dbReference>
<dbReference type="PROSITE" id="PS00189">
    <property type="entry name" value="LIPOYL"/>
    <property type="match status" value="1"/>
</dbReference>
<dbReference type="InterPro" id="IPR033753">
    <property type="entry name" value="GCV_H/Fam206"/>
</dbReference>
<reference evidence="6 7" key="1">
    <citation type="journal article" date="2014" name="BMC Genomics">
        <title>Comparison of environmental and isolate Sulfobacillus genomes reveals diverse carbon, sulfur, nitrogen, and hydrogen metabolisms.</title>
        <authorList>
            <person name="Justice N.B."/>
            <person name="Norman A."/>
            <person name="Brown C.T."/>
            <person name="Singh A."/>
            <person name="Thomas B.C."/>
            <person name="Banfield J.F."/>
        </authorList>
    </citation>
    <scope>NUCLEOTIDE SEQUENCE [LARGE SCALE GENOMIC DNA]</scope>
    <source>
        <strain evidence="6">AMDSBA5</strain>
    </source>
</reference>
<dbReference type="CDD" id="cd06848">
    <property type="entry name" value="GCS_H"/>
    <property type="match status" value="1"/>
</dbReference>
<evidence type="ECO:0000256" key="1">
    <source>
        <dbReference type="ARBA" id="ARBA00009249"/>
    </source>
</evidence>
<dbReference type="InterPro" id="IPR000089">
    <property type="entry name" value="Biotin_lipoyl"/>
</dbReference>
<dbReference type="Gene3D" id="2.40.50.100">
    <property type="match status" value="1"/>
</dbReference>